<comment type="caution">
    <text evidence="7">The sequence shown here is derived from an EMBL/GenBank/DDBJ whole genome shotgun (WGS) entry which is preliminary data.</text>
</comment>
<dbReference type="InterPro" id="IPR036312">
    <property type="entry name" value="Bifun_inhib/LTP/seed_sf"/>
</dbReference>
<organism evidence="7 8">
    <name type="scientific">Pisum sativum</name>
    <name type="common">Garden pea</name>
    <name type="synonym">Lathyrus oleraceus</name>
    <dbReference type="NCBI Taxonomy" id="3888"/>
    <lineage>
        <taxon>Eukaryota</taxon>
        <taxon>Viridiplantae</taxon>
        <taxon>Streptophyta</taxon>
        <taxon>Embryophyta</taxon>
        <taxon>Tracheophyta</taxon>
        <taxon>Spermatophyta</taxon>
        <taxon>Magnoliopsida</taxon>
        <taxon>eudicotyledons</taxon>
        <taxon>Gunneridae</taxon>
        <taxon>Pentapetalae</taxon>
        <taxon>rosids</taxon>
        <taxon>fabids</taxon>
        <taxon>Fabales</taxon>
        <taxon>Fabaceae</taxon>
        <taxon>Papilionoideae</taxon>
        <taxon>50 kb inversion clade</taxon>
        <taxon>NPAAA clade</taxon>
        <taxon>Hologalegina</taxon>
        <taxon>IRL clade</taxon>
        <taxon>Fabeae</taxon>
        <taxon>Lathyrus</taxon>
    </lineage>
</organism>
<dbReference type="Proteomes" id="UP001058974">
    <property type="component" value="Chromosome 7"/>
</dbReference>
<dbReference type="SUPFAM" id="SSF47699">
    <property type="entry name" value="Bifunctional inhibitor/lipid-transfer protein/seed storage 2S albumin"/>
    <property type="match status" value="1"/>
</dbReference>
<evidence type="ECO:0000256" key="2">
    <source>
        <dbReference type="ARBA" id="ARBA00022729"/>
    </source>
</evidence>
<dbReference type="SMART" id="SM00499">
    <property type="entry name" value="AAI"/>
    <property type="match status" value="1"/>
</dbReference>
<keyword evidence="2 5" id="KW-0732">Signal</keyword>
<dbReference type="AlphaFoldDB" id="A0A9D4VW96"/>
<evidence type="ECO:0000256" key="4">
    <source>
        <dbReference type="RuleBase" id="RU000628"/>
    </source>
</evidence>
<evidence type="ECO:0000313" key="7">
    <source>
        <dbReference type="EMBL" id="KAI5391469.1"/>
    </source>
</evidence>
<keyword evidence="4" id="KW-0813">Transport</keyword>
<proteinExistence type="inferred from homology"/>
<dbReference type="Pfam" id="PF00234">
    <property type="entry name" value="Tryp_alpha_amyl"/>
    <property type="match status" value="1"/>
</dbReference>
<dbReference type="PRINTS" id="PR00382">
    <property type="entry name" value="LIPIDTRNSFER"/>
</dbReference>
<dbReference type="Gene3D" id="1.10.110.10">
    <property type="entry name" value="Plant lipid-transfer and hydrophobic proteins"/>
    <property type="match status" value="1"/>
</dbReference>
<feature type="chain" id="PRO_5039390959" description="Non-specific lipid-transfer protein" evidence="5">
    <location>
        <begin position="24"/>
        <end position="134"/>
    </location>
</feature>
<comment type="function">
    <text evidence="4">Plant non-specific lipid-transfer proteins transfer phospholipids as well as galactolipids across membranes. May play a role in wax or cutin deposition in the cell walls of expanding epidermal cells and certain secretory tissues.</text>
</comment>
<evidence type="ECO:0000259" key="6">
    <source>
        <dbReference type="SMART" id="SM00499"/>
    </source>
</evidence>
<evidence type="ECO:0000256" key="3">
    <source>
        <dbReference type="ARBA" id="ARBA00023157"/>
    </source>
</evidence>
<dbReference type="GO" id="GO:0006869">
    <property type="term" value="P:lipid transport"/>
    <property type="evidence" value="ECO:0007669"/>
    <property type="project" value="InterPro"/>
</dbReference>
<comment type="similarity">
    <text evidence="1 4">Belongs to the plant LTP family.</text>
</comment>
<feature type="domain" description="Bifunctional inhibitor/plant lipid transfer protein/seed storage helical" evidence="6">
    <location>
        <begin position="27"/>
        <end position="113"/>
    </location>
</feature>
<accession>A0A9D4VW96</accession>
<keyword evidence="3" id="KW-1015">Disulfide bond</keyword>
<dbReference type="InterPro" id="IPR016140">
    <property type="entry name" value="Bifunc_inhib/LTP/seed_store"/>
</dbReference>
<name>A0A9D4VW96_PEA</name>
<evidence type="ECO:0000256" key="5">
    <source>
        <dbReference type="SAM" id="SignalP"/>
    </source>
</evidence>
<keyword evidence="4" id="KW-0446">Lipid-binding</keyword>
<dbReference type="EMBL" id="JAMSHJ010000007">
    <property type="protein sequence ID" value="KAI5391469.1"/>
    <property type="molecule type" value="Genomic_DNA"/>
</dbReference>
<evidence type="ECO:0000313" key="8">
    <source>
        <dbReference type="Proteomes" id="UP001058974"/>
    </source>
</evidence>
<dbReference type="Gramene" id="Psat07G0632900-T1">
    <property type="protein sequence ID" value="KAI5391469.1"/>
    <property type="gene ID" value="KIW84_076329"/>
</dbReference>
<sequence>MASMKIACAVFVIFMVVAPIAKARISCDSIYYPLTDCIGYLFGDTDISTRCCDVVKAIAAAATTTGDRQATCRCLEIFADQFQYSINKRNGANIFNVCGVVNSPYKISINSECYKIHAKEVVADARIANILTTM</sequence>
<dbReference type="InterPro" id="IPR000528">
    <property type="entry name" value="Plant_nsLTP"/>
</dbReference>
<keyword evidence="8" id="KW-1185">Reference proteome</keyword>
<dbReference type="PANTHER" id="PTHR33076">
    <property type="entry name" value="NON-SPECIFIC LIPID-TRANSFER PROTEIN 2-RELATED"/>
    <property type="match status" value="1"/>
</dbReference>
<reference evidence="7 8" key="1">
    <citation type="journal article" date="2022" name="Nat. Genet.">
        <title>Improved pea reference genome and pan-genome highlight genomic features and evolutionary characteristics.</title>
        <authorList>
            <person name="Yang T."/>
            <person name="Liu R."/>
            <person name="Luo Y."/>
            <person name="Hu S."/>
            <person name="Wang D."/>
            <person name="Wang C."/>
            <person name="Pandey M.K."/>
            <person name="Ge S."/>
            <person name="Xu Q."/>
            <person name="Li N."/>
            <person name="Li G."/>
            <person name="Huang Y."/>
            <person name="Saxena R.K."/>
            <person name="Ji Y."/>
            <person name="Li M."/>
            <person name="Yan X."/>
            <person name="He Y."/>
            <person name="Liu Y."/>
            <person name="Wang X."/>
            <person name="Xiang C."/>
            <person name="Varshney R.K."/>
            <person name="Ding H."/>
            <person name="Gao S."/>
            <person name="Zong X."/>
        </authorList>
    </citation>
    <scope>NUCLEOTIDE SEQUENCE [LARGE SCALE GENOMIC DNA]</scope>
    <source>
        <strain evidence="7 8">cv. Zhongwan 6</strain>
    </source>
</reference>
<evidence type="ECO:0000256" key="1">
    <source>
        <dbReference type="ARBA" id="ARBA00009748"/>
    </source>
</evidence>
<dbReference type="GO" id="GO:0008289">
    <property type="term" value="F:lipid binding"/>
    <property type="evidence" value="ECO:0007669"/>
    <property type="project" value="UniProtKB-KW"/>
</dbReference>
<protein>
    <recommendedName>
        <fullName evidence="4">Non-specific lipid-transfer protein</fullName>
    </recommendedName>
</protein>
<feature type="signal peptide" evidence="5">
    <location>
        <begin position="1"/>
        <end position="23"/>
    </location>
</feature>
<gene>
    <name evidence="7" type="ORF">KIW84_076329</name>
</gene>